<dbReference type="SUPFAM" id="SSF53756">
    <property type="entry name" value="UDP-Glycosyltransferase/glycogen phosphorylase"/>
    <property type="match status" value="1"/>
</dbReference>
<dbReference type="GO" id="GO:0016757">
    <property type="term" value="F:glycosyltransferase activity"/>
    <property type="evidence" value="ECO:0007669"/>
    <property type="project" value="InterPro"/>
</dbReference>
<comment type="caution">
    <text evidence="3">The sequence shown here is derived from an EMBL/GenBank/DDBJ whole genome shotgun (WGS) entry which is preliminary data.</text>
</comment>
<protein>
    <submittedName>
        <fullName evidence="3">Glycosyl transferase</fullName>
    </submittedName>
</protein>
<dbReference type="Gene3D" id="3.40.50.2000">
    <property type="entry name" value="Glycogen Phosphorylase B"/>
    <property type="match status" value="2"/>
</dbReference>
<feature type="domain" description="Glycosyltransferase subfamily 4-like N-terminal" evidence="2">
    <location>
        <begin position="25"/>
        <end position="183"/>
    </location>
</feature>
<dbReference type="PANTHER" id="PTHR12526">
    <property type="entry name" value="GLYCOSYLTRANSFERASE"/>
    <property type="match status" value="1"/>
</dbReference>
<organism evidence="3 4">
    <name type="scientific">Vibrio sagamiensis NBRC 104589</name>
    <dbReference type="NCBI Taxonomy" id="1219064"/>
    <lineage>
        <taxon>Bacteria</taxon>
        <taxon>Pseudomonadati</taxon>
        <taxon>Pseudomonadota</taxon>
        <taxon>Gammaproteobacteria</taxon>
        <taxon>Vibrionales</taxon>
        <taxon>Vibrionaceae</taxon>
        <taxon>Vibrio</taxon>
    </lineage>
</organism>
<evidence type="ECO:0000313" key="3">
    <source>
        <dbReference type="EMBL" id="GEM75403.1"/>
    </source>
</evidence>
<dbReference type="AlphaFoldDB" id="A0A511QDM2"/>
<sequence length="371" mass="41171">MKGSHASKSAGKGKVVIHIVQHLSPGGLETLVLEMLRFASKKDSVHIISLEGTRSDAFKKWQRLESVNGQITFLDKPDGISFKVLYKLVKIFKHLKPDVIHTHHIGPLFYAGISARLAQFKMLIHTEHDAWHLNNPKAARLQSLLLKHLKPYVVADANFVANQIIQQLGYDRVCTIHNGIDCEKFSLGDKTIAREYFSIPEDKFIIGTAGRLEAVKGHEVLIKALSHLPENVHLAIAGIGDRHSELLKLTAELGLDDRITFLGLVKDMPQFYQSLDLFCLPSLQEGFPLSTLEAQACGVPCVASDVGAVNETLCPSSGALVLPNQVELLVEALTNAISRKPYSPRSYILKHFDIRKMLLQYASLTQEAAYE</sequence>
<reference evidence="3 4" key="1">
    <citation type="submission" date="2019-07" db="EMBL/GenBank/DDBJ databases">
        <title>Whole genome shotgun sequence of Vibrio sagamiensis NBRC 104589.</title>
        <authorList>
            <person name="Hosoyama A."/>
            <person name="Uohara A."/>
            <person name="Ohji S."/>
            <person name="Ichikawa N."/>
        </authorList>
    </citation>
    <scope>NUCLEOTIDE SEQUENCE [LARGE SCALE GENOMIC DNA]</scope>
    <source>
        <strain evidence="3 4">NBRC 104589</strain>
    </source>
</reference>
<keyword evidence="4" id="KW-1185">Reference proteome</keyword>
<dbReference type="RefSeq" id="WP_039982741.1">
    <property type="nucleotide sequence ID" value="NZ_BAOJ01000135.1"/>
</dbReference>
<accession>A0A511QDM2</accession>
<proteinExistence type="predicted"/>
<dbReference type="EMBL" id="BJXJ01000012">
    <property type="protein sequence ID" value="GEM75403.1"/>
    <property type="molecule type" value="Genomic_DNA"/>
</dbReference>
<gene>
    <name evidence="3" type="ORF">VSA01S_15150</name>
</gene>
<evidence type="ECO:0000259" key="2">
    <source>
        <dbReference type="Pfam" id="PF13439"/>
    </source>
</evidence>
<dbReference type="GO" id="GO:1901135">
    <property type="term" value="P:carbohydrate derivative metabolic process"/>
    <property type="evidence" value="ECO:0007669"/>
    <property type="project" value="UniProtKB-ARBA"/>
</dbReference>
<feature type="domain" description="Glycosyl transferase family 1" evidence="1">
    <location>
        <begin position="191"/>
        <end position="340"/>
    </location>
</feature>
<keyword evidence="3" id="KW-0808">Transferase</keyword>
<dbReference type="InterPro" id="IPR028098">
    <property type="entry name" value="Glyco_trans_4-like_N"/>
</dbReference>
<evidence type="ECO:0000259" key="1">
    <source>
        <dbReference type="Pfam" id="PF00534"/>
    </source>
</evidence>
<dbReference type="Pfam" id="PF00534">
    <property type="entry name" value="Glycos_transf_1"/>
    <property type="match status" value="1"/>
</dbReference>
<name>A0A511QDM2_9VIBR</name>
<dbReference type="PANTHER" id="PTHR12526:SF630">
    <property type="entry name" value="GLYCOSYLTRANSFERASE"/>
    <property type="match status" value="1"/>
</dbReference>
<dbReference type="OrthoDB" id="9775208at2"/>
<dbReference type="InterPro" id="IPR001296">
    <property type="entry name" value="Glyco_trans_1"/>
</dbReference>
<evidence type="ECO:0000313" key="4">
    <source>
        <dbReference type="Proteomes" id="UP000321922"/>
    </source>
</evidence>
<dbReference type="Proteomes" id="UP000321922">
    <property type="component" value="Unassembled WGS sequence"/>
</dbReference>
<dbReference type="Pfam" id="PF13439">
    <property type="entry name" value="Glyco_transf_4"/>
    <property type="match status" value="1"/>
</dbReference>